<gene>
    <name evidence="1" type="ORF">EVAR_69052_1</name>
</gene>
<accession>A0A4C1ZGJ1</accession>
<dbReference type="EMBL" id="BGZK01001801">
    <property type="protein sequence ID" value="GBP86532.1"/>
    <property type="molecule type" value="Genomic_DNA"/>
</dbReference>
<keyword evidence="2" id="KW-1185">Reference proteome</keyword>
<organism evidence="1 2">
    <name type="scientific">Eumeta variegata</name>
    <name type="common">Bagworm moth</name>
    <name type="synonym">Eumeta japonica</name>
    <dbReference type="NCBI Taxonomy" id="151549"/>
    <lineage>
        <taxon>Eukaryota</taxon>
        <taxon>Metazoa</taxon>
        <taxon>Ecdysozoa</taxon>
        <taxon>Arthropoda</taxon>
        <taxon>Hexapoda</taxon>
        <taxon>Insecta</taxon>
        <taxon>Pterygota</taxon>
        <taxon>Neoptera</taxon>
        <taxon>Endopterygota</taxon>
        <taxon>Lepidoptera</taxon>
        <taxon>Glossata</taxon>
        <taxon>Ditrysia</taxon>
        <taxon>Tineoidea</taxon>
        <taxon>Psychidae</taxon>
        <taxon>Oiketicinae</taxon>
        <taxon>Eumeta</taxon>
    </lineage>
</organism>
<proteinExistence type="predicted"/>
<name>A0A4C1ZGJ1_EUMVA</name>
<dbReference type="AlphaFoldDB" id="A0A4C1ZGJ1"/>
<sequence length="89" mass="9805">MYVALRYTGGSPYKKRVPGQCHMPDVWNAAAYYYAQRLRQAFGPALTKDCERSKESGGKPSCCNCGQDHTANYGGCPEAPEPKPFVAKK</sequence>
<reference evidence="1 2" key="1">
    <citation type="journal article" date="2019" name="Commun. Biol.">
        <title>The bagworm genome reveals a unique fibroin gene that provides high tensile strength.</title>
        <authorList>
            <person name="Kono N."/>
            <person name="Nakamura H."/>
            <person name="Ohtoshi R."/>
            <person name="Tomita M."/>
            <person name="Numata K."/>
            <person name="Arakawa K."/>
        </authorList>
    </citation>
    <scope>NUCLEOTIDE SEQUENCE [LARGE SCALE GENOMIC DNA]</scope>
</reference>
<dbReference type="OrthoDB" id="7487068at2759"/>
<evidence type="ECO:0000313" key="1">
    <source>
        <dbReference type="EMBL" id="GBP86532.1"/>
    </source>
</evidence>
<evidence type="ECO:0008006" key="3">
    <source>
        <dbReference type="Google" id="ProtNLM"/>
    </source>
</evidence>
<evidence type="ECO:0000313" key="2">
    <source>
        <dbReference type="Proteomes" id="UP000299102"/>
    </source>
</evidence>
<protein>
    <recommendedName>
        <fullName evidence="3">Nucleic-acid-binding protein from transposon X-element</fullName>
    </recommendedName>
</protein>
<dbReference type="Proteomes" id="UP000299102">
    <property type="component" value="Unassembled WGS sequence"/>
</dbReference>
<comment type="caution">
    <text evidence="1">The sequence shown here is derived from an EMBL/GenBank/DDBJ whole genome shotgun (WGS) entry which is preliminary data.</text>
</comment>